<organism evidence="1 2">
    <name type="scientific">Pristionchus mayeri</name>
    <dbReference type="NCBI Taxonomy" id="1317129"/>
    <lineage>
        <taxon>Eukaryota</taxon>
        <taxon>Metazoa</taxon>
        <taxon>Ecdysozoa</taxon>
        <taxon>Nematoda</taxon>
        <taxon>Chromadorea</taxon>
        <taxon>Rhabditida</taxon>
        <taxon>Rhabditina</taxon>
        <taxon>Diplogasteromorpha</taxon>
        <taxon>Diplogasteroidea</taxon>
        <taxon>Neodiplogasteridae</taxon>
        <taxon>Pristionchus</taxon>
    </lineage>
</organism>
<name>A0AAN5CXA2_9BILA</name>
<dbReference type="AlphaFoldDB" id="A0AAN5CXA2"/>
<dbReference type="Proteomes" id="UP001328107">
    <property type="component" value="Unassembled WGS sequence"/>
</dbReference>
<dbReference type="EMBL" id="BTRK01000005">
    <property type="protein sequence ID" value="GMR52232.1"/>
    <property type="molecule type" value="Genomic_DNA"/>
</dbReference>
<comment type="caution">
    <text evidence="1">The sequence shown here is derived from an EMBL/GenBank/DDBJ whole genome shotgun (WGS) entry which is preliminary data.</text>
</comment>
<protein>
    <submittedName>
        <fullName evidence="1">Uncharacterized protein</fullName>
    </submittedName>
</protein>
<keyword evidence="2" id="KW-1185">Reference proteome</keyword>
<proteinExistence type="predicted"/>
<accession>A0AAN5CXA2</accession>
<gene>
    <name evidence="1" type="ORF">PMAYCL1PPCAC_22427</name>
</gene>
<reference evidence="2" key="1">
    <citation type="submission" date="2022-10" db="EMBL/GenBank/DDBJ databases">
        <title>Genome assembly of Pristionchus species.</title>
        <authorList>
            <person name="Yoshida K."/>
            <person name="Sommer R.J."/>
        </authorList>
    </citation>
    <scope>NUCLEOTIDE SEQUENCE [LARGE SCALE GENOMIC DNA]</scope>
    <source>
        <strain evidence="2">RS5460</strain>
    </source>
</reference>
<evidence type="ECO:0000313" key="1">
    <source>
        <dbReference type="EMBL" id="GMR52232.1"/>
    </source>
</evidence>
<evidence type="ECO:0000313" key="2">
    <source>
        <dbReference type="Proteomes" id="UP001328107"/>
    </source>
</evidence>
<feature type="non-terminal residue" evidence="1">
    <location>
        <position position="73"/>
    </location>
</feature>
<feature type="non-terminal residue" evidence="1">
    <location>
        <position position="1"/>
    </location>
</feature>
<sequence length="73" mass="8532">PTKYIAYPEITYTKRFQRNVSEMLTTLDRVLTTAQHDSETFKSSQLKEILRSISTNLSMILASSHRERLWKVA</sequence>